<feature type="compositionally biased region" description="Polar residues" evidence="1">
    <location>
        <begin position="54"/>
        <end position="63"/>
    </location>
</feature>
<protein>
    <submittedName>
        <fullName evidence="2">Protein FAM178A</fullName>
    </submittedName>
</protein>
<feature type="compositionally biased region" description="Low complexity" evidence="1">
    <location>
        <begin position="78"/>
        <end position="88"/>
    </location>
</feature>
<evidence type="ECO:0000313" key="2">
    <source>
        <dbReference type="EMBL" id="GER31109.1"/>
    </source>
</evidence>
<reference evidence="3" key="1">
    <citation type="journal article" date="2019" name="Curr. Biol.">
        <title>Genome Sequence of Striga asiatica Provides Insight into the Evolution of Plant Parasitism.</title>
        <authorList>
            <person name="Yoshida S."/>
            <person name="Kim S."/>
            <person name="Wafula E.K."/>
            <person name="Tanskanen J."/>
            <person name="Kim Y.M."/>
            <person name="Honaas L."/>
            <person name="Yang Z."/>
            <person name="Spallek T."/>
            <person name="Conn C.E."/>
            <person name="Ichihashi Y."/>
            <person name="Cheong K."/>
            <person name="Cui S."/>
            <person name="Der J.P."/>
            <person name="Gundlach H."/>
            <person name="Jiao Y."/>
            <person name="Hori C."/>
            <person name="Ishida J.K."/>
            <person name="Kasahara H."/>
            <person name="Kiba T."/>
            <person name="Kim M.S."/>
            <person name="Koo N."/>
            <person name="Laohavisit A."/>
            <person name="Lee Y.H."/>
            <person name="Lumba S."/>
            <person name="McCourt P."/>
            <person name="Mortimer J.C."/>
            <person name="Mutuku J.M."/>
            <person name="Nomura T."/>
            <person name="Sasaki-Sekimoto Y."/>
            <person name="Seto Y."/>
            <person name="Wang Y."/>
            <person name="Wakatake T."/>
            <person name="Sakakibara H."/>
            <person name="Demura T."/>
            <person name="Yamaguchi S."/>
            <person name="Yoneyama K."/>
            <person name="Manabe R.I."/>
            <person name="Nelson D.C."/>
            <person name="Schulman A.H."/>
            <person name="Timko M.P."/>
            <person name="dePamphilis C.W."/>
            <person name="Choi D."/>
            <person name="Shirasu K."/>
        </authorList>
    </citation>
    <scope>NUCLEOTIDE SEQUENCE [LARGE SCALE GENOMIC DNA]</scope>
    <source>
        <strain evidence="3">cv. UVA1</strain>
    </source>
</reference>
<evidence type="ECO:0000313" key="3">
    <source>
        <dbReference type="Proteomes" id="UP000325081"/>
    </source>
</evidence>
<proteinExistence type="predicted"/>
<accession>A0A5A7PEB2</accession>
<evidence type="ECO:0000256" key="1">
    <source>
        <dbReference type="SAM" id="MobiDB-lite"/>
    </source>
</evidence>
<organism evidence="2 3">
    <name type="scientific">Striga asiatica</name>
    <name type="common">Asiatic witchweed</name>
    <name type="synonym">Buchnera asiatica</name>
    <dbReference type="NCBI Taxonomy" id="4170"/>
    <lineage>
        <taxon>Eukaryota</taxon>
        <taxon>Viridiplantae</taxon>
        <taxon>Streptophyta</taxon>
        <taxon>Embryophyta</taxon>
        <taxon>Tracheophyta</taxon>
        <taxon>Spermatophyta</taxon>
        <taxon>Magnoliopsida</taxon>
        <taxon>eudicotyledons</taxon>
        <taxon>Gunneridae</taxon>
        <taxon>Pentapetalae</taxon>
        <taxon>asterids</taxon>
        <taxon>lamiids</taxon>
        <taxon>Lamiales</taxon>
        <taxon>Orobanchaceae</taxon>
        <taxon>Buchnereae</taxon>
        <taxon>Striga</taxon>
    </lineage>
</organism>
<dbReference type="EMBL" id="BKCP01004428">
    <property type="protein sequence ID" value="GER31109.1"/>
    <property type="molecule type" value="Genomic_DNA"/>
</dbReference>
<feature type="region of interest" description="Disordered" evidence="1">
    <location>
        <begin position="27"/>
        <end position="92"/>
    </location>
</feature>
<keyword evidence="3" id="KW-1185">Reference proteome</keyword>
<name>A0A5A7PEB2_STRAF</name>
<dbReference type="Proteomes" id="UP000325081">
    <property type="component" value="Unassembled WGS sequence"/>
</dbReference>
<sequence length="104" mass="11653">MPKKIAKLEESQQNTHLMRLIGSHVPTVNKSRVPPRRANCPRPCYKSKDPLPRSKSSGHSTTGFRPKFGYKFEDPAASSTNSGNTTTGVRPKFVYELDDPLLRI</sequence>
<gene>
    <name evidence="2" type="ORF">STAS_07093</name>
</gene>
<comment type="caution">
    <text evidence="2">The sequence shown here is derived from an EMBL/GenBank/DDBJ whole genome shotgun (WGS) entry which is preliminary data.</text>
</comment>
<dbReference type="AlphaFoldDB" id="A0A5A7PEB2"/>